<dbReference type="PANTHER" id="PTHR34987:SF2">
    <property type="entry name" value="B, PUTATIVE (AFU_ORTHOLOGUE AFUA_7G05040)-RELATED"/>
    <property type="match status" value="1"/>
</dbReference>
<dbReference type="InterPro" id="IPR012341">
    <property type="entry name" value="6hp_glycosidase-like_sf"/>
</dbReference>
<keyword evidence="5" id="KW-1185">Reference proteome</keyword>
<sequence>MRTLKTFFVVVVVLMSFTFKSQAQMLDSAFLYNKWKANWIKVPGTEPNGYGVYYFRKKVEFNSIPKECPIYVSGDNRYKLYVNEKLVSVGPARGDKRHWNFEIIDIVPYLIKGNNIIAAVVWNDGEYRPTANISNETGFILQSGVSVARSLNTGSSWLCIQDKGYSPIKINLPTTSYRTGPGEKVDMEKSIRDFNKFSCDETDWVVPEKIGKGNDDRYGVINGWNLMPSYLPAMELKNERLKKLRKVDGFNIPEKFPDERSPFTIPKNTKGKFILDQTYLTNAYLNLEFSQGKGANISICYAETLYDDFPLYKGNRNIVEGKQFIGREDKIHSDGTINQMFSTLFWRTYRYIQIEIETKDDPLIIEDVYGTFTGYPFEKRSKLETSDYELLQIENIGWRTARLCAFDTYFDCPYYEQLQYIGDTRIQALISVYNSGDDRLFKRAINLLDQSRIPEGLTLSRYPANEDMLISPFSVYYIGMLHDYMMYRPELKFVQDKLPGARQILHYYKQHQQLDGSVKNLSGWLFTDWVNAQGWNSTGECKLGDDGCSSILDLQLLYAYEMMSELEENVGMKAYVALYKKEIEALKNTIRHKYWDKEKGLFADRYEKDGFSQHANILAIITEVVDGEEATNIAQKILTDKTLAKASVYFKYYLHQALIKAGLGNDYLNWLDVWNDNIDWGLTTWAEISDLNDSRSDCHAWGASPNIEFFRTVLGIDSDAPEFAKIKIEPHLGDIREIGGEMPHPKGKIKVHYTVIKNKLKASVVLPIGTTGRIIWNGKEYELKGGDNILKL</sequence>
<dbReference type="GO" id="GO:0005975">
    <property type="term" value="P:carbohydrate metabolic process"/>
    <property type="evidence" value="ECO:0007669"/>
    <property type="project" value="InterPro"/>
</dbReference>
<dbReference type="Pfam" id="PF17389">
    <property type="entry name" value="Bac_rhamnosid6H"/>
    <property type="match status" value="1"/>
</dbReference>
<dbReference type="EMBL" id="JAPDPI010000003">
    <property type="protein sequence ID" value="MCW3804519.1"/>
    <property type="molecule type" value="Genomic_DNA"/>
</dbReference>
<protein>
    <recommendedName>
        <fullName evidence="6">Alpha-L-rhamnosidase</fullName>
    </recommendedName>
</protein>
<evidence type="ECO:0000259" key="3">
    <source>
        <dbReference type="Pfam" id="PF17390"/>
    </source>
</evidence>
<evidence type="ECO:0000313" key="5">
    <source>
        <dbReference type="Proteomes" id="UP001207408"/>
    </source>
</evidence>
<accession>A0AAE3SIL3</accession>
<organism evidence="4 5">
    <name type="scientific">Plebeiibacterium marinum</name>
    <dbReference type="NCBI Taxonomy" id="2992111"/>
    <lineage>
        <taxon>Bacteria</taxon>
        <taxon>Pseudomonadati</taxon>
        <taxon>Bacteroidota</taxon>
        <taxon>Bacteroidia</taxon>
        <taxon>Marinilabiliales</taxon>
        <taxon>Marinilabiliaceae</taxon>
        <taxon>Plebeiibacterium</taxon>
    </lineage>
</organism>
<reference evidence="4" key="1">
    <citation type="submission" date="2022-10" db="EMBL/GenBank/DDBJ databases">
        <authorList>
            <person name="Yu W.X."/>
        </authorList>
    </citation>
    <scope>NUCLEOTIDE SEQUENCE</scope>
    <source>
        <strain evidence="4">D04</strain>
    </source>
</reference>
<dbReference type="Gene3D" id="2.60.120.260">
    <property type="entry name" value="Galactose-binding domain-like"/>
    <property type="match status" value="2"/>
</dbReference>
<dbReference type="Pfam" id="PF17390">
    <property type="entry name" value="Bac_rhamnosid_C"/>
    <property type="match status" value="1"/>
</dbReference>
<feature type="chain" id="PRO_5042202082" description="Alpha-L-rhamnosidase" evidence="1">
    <location>
        <begin position="24"/>
        <end position="792"/>
    </location>
</feature>
<dbReference type="InterPro" id="IPR035396">
    <property type="entry name" value="Bac_rhamnosid6H"/>
</dbReference>
<dbReference type="SUPFAM" id="SSF49785">
    <property type="entry name" value="Galactose-binding domain-like"/>
    <property type="match status" value="1"/>
</dbReference>
<evidence type="ECO:0000256" key="1">
    <source>
        <dbReference type="SAM" id="SignalP"/>
    </source>
</evidence>
<dbReference type="InterPro" id="IPR008979">
    <property type="entry name" value="Galactose-bd-like_sf"/>
</dbReference>
<dbReference type="SUPFAM" id="SSF48208">
    <property type="entry name" value="Six-hairpin glycosidases"/>
    <property type="match status" value="1"/>
</dbReference>
<comment type="caution">
    <text evidence="4">The sequence shown here is derived from an EMBL/GenBank/DDBJ whole genome shotgun (WGS) entry which is preliminary data.</text>
</comment>
<proteinExistence type="predicted"/>
<dbReference type="AlphaFoldDB" id="A0AAE3SIL3"/>
<feature type="signal peptide" evidence="1">
    <location>
        <begin position="1"/>
        <end position="23"/>
    </location>
</feature>
<evidence type="ECO:0000313" key="4">
    <source>
        <dbReference type="EMBL" id="MCW3804519.1"/>
    </source>
</evidence>
<keyword evidence="1" id="KW-0732">Signal</keyword>
<evidence type="ECO:0000259" key="2">
    <source>
        <dbReference type="Pfam" id="PF17389"/>
    </source>
</evidence>
<dbReference type="RefSeq" id="WP_301197740.1">
    <property type="nucleotide sequence ID" value="NZ_JAPDPI010000003.1"/>
</dbReference>
<feature type="domain" description="Alpha-L-rhamnosidase C-terminal" evidence="3">
    <location>
        <begin position="715"/>
        <end position="784"/>
    </location>
</feature>
<dbReference type="Gene3D" id="2.60.420.10">
    <property type="entry name" value="Maltose phosphorylase, domain 3"/>
    <property type="match status" value="1"/>
</dbReference>
<name>A0AAE3SIL3_9BACT</name>
<dbReference type="PANTHER" id="PTHR34987">
    <property type="entry name" value="C, PUTATIVE (AFU_ORTHOLOGUE AFUA_3G02880)-RELATED"/>
    <property type="match status" value="1"/>
</dbReference>
<dbReference type="InterPro" id="IPR035398">
    <property type="entry name" value="Bac_rhamnosid_C"/>
</dbReference>
<dbReference type="InterPro" id="IPR008928">
    <property type="entry name" value="6-hairpin_glycosidase_sf"/>
</dbReference>
<dbReference type="Gene3D" id="1.50.10.10">
    <property type="match status" value="1"/>
</dbReference>
<evidence type="ECO:0008006" key="6">
    <source>
        <dbReference type="Google" id="ProtNLM"/>
    </source>
</evidence>
<dbReference type="Proteomes" id="UP001207408">
    <property type="component" value="Unassembled WGS sequence"/>
</dbReference>
<gene>
    <name evidence="4" type="ORF">OM074_02715</name>
</gene>
<feature type="domain" description="Alpha-L-rhamnosidase six-hairpin glycosidase" evidence="2">
    <location>
        <begin position="380"/>
        <end position="706"/>
    </location>
</feature>